<comment type="caution">
    <text evidence="1">The sequence shown here is derived from an EMBL/GenBank/DDBJ whole genome shotgun (WGS) entry which is preliminary data.</text>
</comment>
<reference evidence="1 2" key="1">
    <citation type="journal article" date="2022" name="New Phytol.">
        <title>Ecological generalism drives hyperdiversity of secondary metabolite gene clusters in xylarialean endophytes.</title>
        <authorList>
            <person name="Franco M.E.E."/>
            <person name="Wisecaver J.H."/>
            <person name="Arnold A.E."/>
            <person name="Ju Y.M."/>
            <person name="Slot J.C."/>
            <person name="Ahrendt S."/>
            <person name="Moore L.P."/>
            <person name="Eastman K.E."/>
            <person name="Scott K."/>
            <person name="Konkel Z."/>
            <person name="Mondo S.J."/>
            <person name="Kuo A."/>
            <person name="Hayes R.D."/>
            <person name="Haridas S."/>
            <person name="Andreopoulos B."/>
            <person name="Riley R."/>
            <person name="LaButti K."/>
            <person name="Pangilinan J."/>
            <person name="Lipzen A."/>
            <person name="Amirebrahimi M."/>
            <person name="Yan J."/>
            <person name="Adam C."/>
            <person name="Keymanesh K."/>
            <person name="Ng V."/>
            <person name="Louie K."/>
            <person name="Northen T."/>
            <person name="Drula E."/>
            <person name="Henrissat B."/>
            <person name="Hsieh H.M."/>
            <person name="Youens-Clark K."/>
            <person name="Lutzoni F."/>
            <person name="Miadlikowska J."/>
            <person name="Eastwood D.C."/>
            <person name="Hamelin R.C."/>
            <person name="Grigoriev I.V."/>
            <person name="U'Ren J.M."/>
        </authorList>
    </citation>
    <scope>NUCLEOTIDE SEQUENCE [LARGE SCALE GENOMIC DNA]</scope>
    <source>
        <strain evidence="1 2">CBS 119005</strain>
    </source>
</reference>
<protein>
    <submittedName>
        <fullName evidence="1">Uncharacterized protein</fullName>
    </submittedName>
</protein>
<proteinExistence type="predicted"/>
<dbReference type="EMBL" id="MU393580">
    <property type="protein sequence ID" value="KAI4860597.1"/>
    <property type="molecule type" value="Genomic_DNA"/>
</dbReference>
<evidence type="ECO:0000313" key="2">
    <source>
        <dbReference type="Proteomes" id="UP001497700"/>
    </source>
</evidence>
<organism evidence="1 2">
    <name type="scientific">Hypoxylon rubiginosum</name>
    <dbReference type="NCBI Taxonomy" id="110542"/>
    <lineage>
        <taxon>Eukaryota</taxon>
        <taxon>Fungi</taxon>
        <taxon>Dikarya</taxon>
        <taxon>Ascomycota</taxon>
        <taxon>Pezizomycotina</taxon>
        <taxon>Sordariomycetes</taxon>
        <taxon>Xylariomycetidae</taxon>
        <taxon>Xylariales</taxon>
        <taxon>Hypoxylaceae</taxon>
        <taxon>Hypoxylon</taxon>
    </lineage>
</organism>
<keyword evidence="2" id="KW-1185">Reference proteome</keyword>
<name>A0ACB9YN12_9PEZI</name>
<accession>A0ACB9YN12</accession>
<sequence>MDRKRSRKTRFKIPVPSKPRPYRPGDGPPLAPLTLAPENDLNAFIADKRVLPGTTTNGEPKLRMYYVVGWPDLPAARVAILATEVYDYVSQRTVEDFEYKASLERDEEEQRREAEKRRRAKVAAAKKAKSANATNTPTTPGTPTTSGQKRRGRPRKAMLQTRQLALQDILGSPADIEVPLPSAGTSGPSLSTPQKKRTGELATDMEEDEADADNAIFKQLCADVSDVDDMDVDDNEEGDKLPSDGIPDTMSSSAEIGAYAQKLWLNKDSTLFKRANGKLALKSSTSYIPVPEVLRSNKQFPFPPKPSPTKAIGDRQSTTPIPVPPPFQSGIQIPLSGPFGGKHSNIFIPPPPLGSSQEIPRPKSFDGKYSTTPIPVPSWPYSTNGTHEPSASAPPAYRTTPRPHLGFTPAARSSGKWPSASSSQSPGNAAAAEGVWTPLSKQQNLKEREGSSRPKKKPKHQHAPKEAEDGQQVWVVDRLEGDRVVETENGGRERYFKVRWEGEWPPDQNPTWEPEENIAPHLVKRYLKRKKKLARDHESSPAKIGGTPTKPPSKALLKRKYSSVMEAFEGDDELIHNLGEDAMNEEESDGQEEILVVATTSKKIPKHRPEELEAKFLRDLAAAIHSTHDKGGQS</sequence>
<dbReference type="Proteomes" id="UP001497700">
    <property type="component" value="Unassembled WGS sequence"/>
</dbReference>
<gene>
    <name evidence="1" type="ORF">F4820DRAFT_436332</name>
</gene>
<evidence type="ECO:0000313" key="1">
    <source>
        <dbReference type="EMBL" id="KAI4860597.1"/>
    </source>
</evidence>